<dbReference type="OrthoDB" id="3939536at2759"/>
<dbReference type="AlphaFoldDB" id="A0A517L257"/>
<keyword evidence="1" id="KW-0175">Coiled coil</keyword>
<name>A0A517L257_9PEZI</name>
<feature type="coiled-coil region" evidence="1">
    <location>
        <begin position="64"/>
        <end position="91"/>
    </location>
</feature>
<dbReference type="EMBL" id="CP042187">
    <property type="protein sequence ID" value="QDS69712.1"/>
    <property type="molecule type" value="Genomic_DNA"/>
</dbReference>
<proteinExistence type="predicted"/>
<protein>
    <submittedName>
        <fullName evidence="2">Uncharacterized protein</fullName>
    </submittedName>
</protein>
<gene>
    <name evidence="2" type="ORF">FKW77_009872</name>
</gene>
<accession>A0A517L257</accession>
<sequence length="450" mass="52134">MSPRTRACQLLGKRWLASYVQSRTFTQVNTRYNQVLFTNKDESNFTNNHSDVSLRSTPKRTEELEKRARILQSWQDQLEQAQLEEEIARMNKGKMRGNKEDGNGLKVAQDSELRHATTHPPIWRPGRPVIRKVMIDETIDAIAGAARYYLKPRKGKALRKAEEQAAKDPMLQYALSPDRTRLWGEELDLALDRAVQIGKGDRQLPSRAPVTGPENDESIAEARRIQAENHRRRQIARNLGRPRKWQLQLTSLSFMAAVNRWKDAHLPQPIQDRHKYTKRVLVEVSRNWVESLEPRFTRQQIADFTTELAVFSRVMNERYHRRLQQGHPRLYLQYKLLNSSMTVALRMKQTLQDLDSVLEADSSRETRVGKDCEVYAQKIDFCIVDLDAMSEEFIPQLARYVENLSDEEVACKVQSFVARAASNAPPYFDPTYYSGTIDPVFWPRAPRLGI</sequence>
<organism evidence="2 3">
    <name type="scientific">Venturia effusa</name>
    <dbReference type="NCBI Taxonomy" id="50376"/>
    <lineage>
        <taxon>Eukaryota</taxon>
        <taxon>Fungi</taxon>
        <taxon>Dikarya</taxon>
        <taxon>Ascomycota</taxon>
        <taxon>Pezizomycotina</taxon>
        <taxon>Dothideomycetes</taxon>
        <taxon>Pleosporomycetidae</taxon>
        <taxon>Venturiales</taxon>
        <taxon>Venturiaceae</taxon>
        <taxon>Venturia</taxon>
    </lineage>
</organism>
<dbReference type="Proteomes" id="UP000316270">
    <property type="component" value="Chromosome 3"/>
</dbReference>
<evidence type="ECO:0000313" key="3">
    <source>
        <dbReference type="Proteomes" id="UP000316270"/>
    </source>
</evidence>
<keyword evidence="3" id="KW-1185">Reference proteome</keyword>
<reference evidence="2 3" key="1">
    <citation type="submission" date="2019-07" db="EMBL/GenBank/DDBJ databases">
        <title>Finished genome of Venturia effusa.</title>
        <authorList>
            <person name="Young C.A."/>
            <person name="Cox M.P."/>
            <person name="Ganley A.R.D."/>
            <person name="David W.J."/>
        </authorList>
    </citation>
    <scope>NUCLEOTIDE SEQUENCE [LARGE SCALE GENOMIC DNA]</scope>
    <source>
        <strain evidence="3">albino</strain>
    </source>
</reference>
<evidence type="ECO:0000313" key="2">
    <source>
        <dbReference type="EMBL" id="QDS69712.1"/>
    </source>
</evidence>
<evidence type="ECO:0000256" key="1">
    <source>
        <dbReference type="SAM" id="Coils"/>
    </source>
</evidence>